<name>A0A7I7RU73_9MYCO</name>
<dbReference type="GO" id="GO:0016853">
    <property type="term" value="F:isomerase activity"/>
    <property type="evidence" value="ECO:0007669"/>
    <property type="project" value="UniProtKB-KW"/>
</dbReference>
<dbReference type="KEGG" id="marz:MARA_10340"/>
<gene>
    <name evidence="3" type="ORF">MARA_10340</name>
</gene>
<keyword evidence="4" id="KW-1185">Reference proteome</keyword>
<evidence type="ECO:0000259" key="2">
    <source>
        <dbReference type="Pfam" id="PF12680"/>
    </source>
</evidence>
<evidence type="ECO:0000256" key="1">
    <source>
        <dbReference type="SAM" id="MobiDB-lite"/>
    </source>
</evidence>
<protein>
    <submittedName>
        <fullName evidence="3">Steroid Delta-isomerase</fullName>
    </submittedName>
</protein>
<dbReference type="Pfam" id="PF12680">
    <property type="entry name" value="SnoaL_2"/>
    <property type="match status" value="1"/>
</dbReference>
<feature type="compositionally biased region" description="Low complexity" evidence="1">
    <location>
        <begin position="27"/>
        <end position="39"/>
    </location>
</feature>
<dbReference type="Gene3D" id="3.10.450.50">
    <property type="match status" value="1"/>
</dbReference>
<dbReference type="InterPro" id="IPR032710">
    <property type="entry name" value="NTF2-like_dom_sf"/>
</dbReference>
<dbReference type="EMBL" id="AP022593">
    <property type="protein sequence ID" value="BBY47566.1"/>
    <property type="molecule type" value="Genomic_DNA"/>
</dbReference>
<dbReference type="InterPro" id="IPR037401">
    <property type="entry name" value="SnoaL-like"/>
</dbReference>
<dbReference type="Proteomes" id="UP000467428">
    <property type="component" value="Chromosome"/>
</dbReference>
<dbReference type="SUPFAM" id="SSF54427">
    <property type="entry name" value="NTF2-like"/>
    <property type="match status" value="1"/>
</dbReference>
<evidence type="ECO:0000313" key="3">
    <source>
        <dbReference type="EMBL" id="BBY47566.1"/>
    </source>
</evidence>
<keyword evidence="3" id="KW-0413">Isomerase</keyword>
<feature type="region of interest" description="Disordered" evidence="1">
    <location>
        <begin position="1"/>
        <end position="40"/>
    </location>
</feature>
<feature type="domain" description="SnoaL-like" evidence="2">
    <location>
        <begin position="48"/>
        <end position="127"/>
    </location>
</feature>
<geneLocation type="plasmid" evidence="4">
    <name>pjcm18538 dna</name>
</geneLocation>
<proteinExistence type="predicted"/>
<reference evidence="3 4" key="1">
    <citation type="journal article" date="2019" name="Emerg. Microbes Infect.">
        <title>Comprehensive subspecies identification of 175 nontuberculous mycobacteria species based on 7547 genomic profiles.</title>
        <authorList>
            <person name="Matsumoto Y."/>
            <person name="Kinjo T."/>
            <person name="Motooka D."/>
            <person name="Nabeya D."/>
            <person name="Jung N."/>
            <person name="Uechi K."/>
            <person name="Horii T."/>
            <person name="Iida T."/>
            <person name="Fujita J."/>
            <person name="Nakamura S."/>
        </authorList>
    </citation>
    <scope>NUCLEOTIDE SEQUENCE [LARGE SCALE GENOMIC DNA]</scope>
    <source>
        <strain evidence="3 4">JCM 18538</strain>
    </source>
</reference>
<dbReference type="AlphaFoldDB" id="A0A7I7RU73"/>
<organism evidence="3 4">
    <name type="scientific">Mycolicibacterium arabiense</name>
    <dbReference type="NCBI Taxonomy" id="1286181"/>
    <lineage>
        <taxon>Bacteria</taxon>
        <taxon>Bacillati</taxon>
        <taxon>Actinomycetota</taxon>
        <taxon>Actinomycetes</taxon>
        <taxon>Mycobacteriales</taxon>
        <taxon>Mycobacteriaceae</taxon>
        <taxon>Mycolicibacterium</taxon>
    </lineage>
</organism>
<sequence>MRVKRTVRHDRPSDLTCLGDDVSVSEPPASAAPAPGTPARGDLLAAVDRSPQAAAAHDRSAWVGLFADDGQIEDPVGSAPHRGHDRIGRFYDTFIGPRDIAFGRSVDVVHGFTVVRDLTLHVTMGAELTMAIPAYLRYDLTPVRDGYAITRLRAHWELPSMVLEFARGGIASVRPGLGLGRGLLRNQGPAGAVGFASGFRRAGAGRRRQVTDLLDDACAGNEVAVRRRLSGGVPVTVGDADRITASDLAARLRGGRWQKAIAAGSTVTAGVEVDGQRGVLFADVGSGRGAVSAVRLFVEDR</sequence>
<accession>A0A7I7RU73</accession>
<evidence type="ECO:0000313" key="4">
    <source>
        <dbReference type="Proteomes" id="UP000467428"/>
    </source>
</evidence>